<comment type="similarity">
    <text evidence="1">Belongs to the LysR transcriptional regulatory family.</text>
</comment>
<dbReference type="Pfam" id="PF03466">
    <property type="entry name" value="LysR_substrate"/>
    <property type="match status" value="1"/>
</dbReference>
<dbReference type="InterPro" id="IPR036390">
    <property type="entry name" value="WH_DNA-bd_sf"/>
</dbReference>
<gene>
    <name evidence="6" type="primary">lysR</name>
    <name evidence="6" type="ORF">tloyanaT_23470</name>
</gene>
<evidence type="ECO:0000313" key="6">
    <source>
        <dbReference type="EMBL" id="GLX86094.1"/>
    </source>
</evidence>
<evidence type="ECO:0000256" key="3">
    <source>
        <dbReference type="ARBA" id="ARBA00023125"/>
    </source>
</evidence>
<keyword evidence="3" id="KW-0238">DNA-binding</keyword>
<dbReference type="PROSITE" id="PS50931">
    <property type="entry name" value="HTH_LYSR"/>
    <property type="match status" value="1"/>
</dbReference>
<evidence type="ECO:0000259" key="5">
    <source>
        <dbReference type="PROSITE" id="PS50931"/>
    </source>
</evidence>
<dbReference type="SUPFAM" id="SSF46785">
    <property type="entry name" value="Winged helix' DNA-binding domain"/>
    <property type="match status" value="1"/>
</dbReference>
<evidence type="ECO:0000256" key="1">
    <source>
        <dbReference type="ARBA" id="ARBA00009437"/>
    </source>
</evidence>
<dbReference type="Gene3D" id="1.10.10.10">
    <property type="entry name" value="Winged helix-like DNA-binding domain superfamily/Winged helix DNA-binding domain"/>
    <property type="match status" value="1"/>
</dbReference>
<keyword evidence="7" id="KW-1185">Reference proteome</keyword>
<dbReference type="Gene3D" id="3.40.190.290">
    <property type="match status" value="1"/>
</dbReference>
<evidence type="ECO:0000256" key="4">
    <source>
        <dbReference type="ARBA" id="ARBA00023163"/>
    </source>
</evidence>
<reference evidence="6 7" key="1">
    <citation type="submission" date="2023-03" db="EMBL/GenBank/DDBJ databases">
        <title>Thalassotalea loyana LMG 22536T draft genome sequence.</title>
        <authorList>
            <person name="Sawabe T."/>
        </authorList>
    </citation>
    <scope>NUCLEOTIDE SEQUENCE [LARGE SCALE GENOMIC DNA]</scope>
    <source>
        <strain evidence="6 7">LMG 22536</strain>
    </source>
</reference>
<sequence>MQFQQLSAFKAVYELGTVTAAADFIHITQPAVSRLIASLERNIGFKLFQRVKGRLLPTDKGRAFYLEVSKAYGAIESLSDCAEDIKNSHHGSLHIAAFPMLSTSFLPKILGKFLKEHPNVTTSLKTYRSEEVQRRTALQSCDIGFALLPEVTEGVTSITIECDCVCILPPDSSRANLPVITPELLADHPLVSCEKDDTQQLVDKAFRKKKLKQKEVAEVSLASAIATLVAEGVGAAIVDPFSAQYASEVHPGVVIKPFKPSIPFRFFILLPSLRTRSEVLDKFIALFIKQAEQLGVVFTHSEI</sequence>
<evidence type="ECO:0000313" key="7">
    <source>
        <dbReference type="Proteomes" id="UP001157134"/>
    </source>
</evidence>
<dbReference type="Proteomes" id="UP001157134">
    <property type="component" value="Unassembled WGS sequence"/>
</dbReference>
<dbReference type="Pfam" id="PF00126">
    <property type="entry name" value="HTH_1"/>
    <property type="match status" value="1"/>
</dbReference>
<dbReference type="InterPro" id="IPR005119">
    <property type="entry name" value="LysR_subst-bd"/>
</dbReference>
<feature type="domain" description="HTH lysR-type" evidence="5">
    <location>
        <begin position="1"/>
        <end position="58"/>
    </location>
</feature>
<dbReference type="PANTHER" id="PTHR30427:SF1">
    <property type="entry name" value="TRANSCRIPTIONAL ACTIVATOR PROTEIN LYSR"/>
    <property type="match status" value="1"/>
</dbReference>
<protein>
    <submittedName>
        <fullName evidence="6">LysR family transcriptional regulator</fullName>
    </submittedName>
</protein>
<dbReference type="InterPro" id="IPR036388">
    <property type="entry name" value="WH-like_DNA-bd_sf"/>
</dbReference>
<dbReference type="RefSeq" id="WP_284298795.1">
    <property type="nucleotide sequence ID" value="NZ_BSSV01000005.1"/>
</dbReference>
<dbReference type="PRINTS" id="PR00039">
    <property type="entry name" value="HTHLYSR"/>
</dbReference>
<accession>A0ABQ6HEX2</accession>
<name>A0ABQ6HEX2_9GAMM</name>
<dbReference type="PANTHER" id="PTHR30427">
    <property type="entry name" value="TRANSCRIPTIONAL ACTIVATOR PROTEIN LYSR"/>
    <property type="match status" value="1"/>
</dbReference>
<proteinExistence type="inferred from homology"/>
<dbReference type="EMBL" id="BSSV01000005">
    <property type="protein sequence ID" value="GLX86094.1"/>
    <property type="molecule type" value="Genomic_DNA"/>
</dbReference>
<comment type="caution">
    <text evidence="6">The sequence shown here is derived from an EMBL/GenBank/DDBJ whole genome shotgun (WGS) entry which is preliminary data.</text>
</comment>
<keyword evidence="4" id="KW-0804">Transcription</keyword>
<keyword evidence="2" id="KW-0805">Transcription regulation</keyword>
<evidence type="ECO:0000256" key="2">
    <source>
        <dbReference type="ARBA" id="ARBA00023015"/>
    </source>
</evidence>
<organism evidence="6 7">
    <name type="scientific">Thalassotalea loyana</name>
    <dbReference type="NCBI Taxonomy" id="280483"/>
    <lineage>
        <taxon>Bacteria</taxon>
        <taxon>Pseudomonadati</taxon>
        <taxon>Pseudomonadota</taxon>
        <taxon>Gammaproteobacteria</taxon>
        <taxon>Alteromonadales</taxon>
        <taxon>Colwelliaceae</taxon>
        <taxon>Thalassotalea</taxon>
    </lineage>
</organism>
<dbReference type="InterPro" id="IPR000847">
    <property type="entry name" value="LysR_HTH_N"/>
</dbReference>
<dbReference type="SUPFAM" id="SSF53850">
    <property type="entry name" value="Periplasmic binding protein-like II"/>
    <property type="match status" value="1"/>
</dbReference>